<protein>
    <recommendedName>
        <fullName evidence="4">Peptidase inhibitor family I36</fullName>
    </recommendedName>
</protein>
<dbReference type="Proteomes" id="UP000033551">
    <property type="component" value="Unassembled WGS sequence"/>
</dbReference>
<feature type="chain" id="PRO_5002470177" description="Peptidase inhibitor family I36" evidence="1">
    <location>
        <begin position="29"/>
        <end position="141"/>
    </location>
</feature>
<dbReference type="OrthoDB" id="4313022at2"/>
<reference evidence="2 3" key="1">
    <citation type="submission" date="2015-02" db="EMBL/GenBank/DDBJ databases">
        <authorList>
            <person name="Ju K.-S."/>
            <person name="Doroghazi J.R."/>
            <person name="Metcalf W."/>
        </authorList>
    </citation>
    <scope>NUCLEOTIDE SEQUENCE [LARGE SCALE GENOMIC DNA]</scope>
    <source>
        <strain evidence="2 3">NRRL ISP-5550</strain>
    </source>
</reference>
<gene>
    <name evidence="2" type="ORF">VR44_37335</name>
</gene>
<dbReference type="SUPFAM" id="SSF49695">
    <property type="entry name" value="gamma-Crystallin-like"/>
    <property type="match status" value="1"/>
</dbReference>
<dbReference type="InterPro" id="IPR011024">
    <property type="entry name" value="G_crystallin-like"/>
</dbReference>
<dbReference type="AlphaFoldDB" id="A0A0F4IQJ4"/>
<keyword evidence="1" id="KW-0732">Signal</keyword>
<organism evidence="2 3">
    <name type="scientific">Streptomyces katrae</name>
    <dbReference type="NCBI Taxonomy" id="68223"/>
    <lineage>
        <taxon>Bacteria</taxon>
        <taxon>Bacillati</taxon>
        <taxon>Actinomycetota</taxon>
        <taxon>Actinomycetes</taxon>
        <taxon>Kitasatosporales</taxon>
        <taxon>Streptomycetaceae</taxon>
        <taxon>Streptomyces</taxon>
    </lineage>
</organism>
<keyword evidence="3" id="KW-1185">Reference proteome</keyword>
<dbReference type="RefSeq" id="WP_045952112.1">
    <property type="nucleotide sequence ID" value="NZ_JZWV01001368.1"/>
</dbReference>
<accession>A0A0F4IQJ4</accession>
<evidence type="ECO:0000313" key="2">
    <source>
        <dbReference type="EMBL" id="KJY23763.1"/>
    </source>
</evidence>
<sequence length="141" mass="14938">MRRKTARFAVSAATVAGLVMTAATSADASVLLGIGQGAGACPGSHVCLWSENDFVGATSGSKFGAIASNQNVGDLGKLQRDGALWTGMQDITSSVVNNTGNAICFYEHNNYGGLQFRIGPWEKWPSVPSWINDRISSFKYC</sequence>
<proteinExistence type="predicted"/>
<evidence type="ECO:0000256" key="1">
    <source>
        <dbReference type="SAM" id="SignalP"/>
    </source>
</evidence>
<dbReference type="PATRIC" id="fig|68223.7.peg.4885"/>
<name>A0A0F4IQJ4_9ACTN</name>
<dbReference type="Gene3D" id="2.60.20.10">
    <property type="entry name" value="Crystallins"/>
    <property type="match status" value="1"/>
</dbReference>
<dbReference type="Pfam" id="PF03995">
    <property type="entry name" value="Inhibitor_I36"/>
    <property type="match status" value="1"/>
</dbReference>
<evidence type="ECO:0008006" key="4">
    <source>
        <dbReference type="Google" id="ProtNLM"/>
    </source>
</evidence>
<evidence type="ECO:0000313" key="3">
    <source>
        <dbReference type="Proteomes" id="UP000033551"/>
    </source>
</evidence>
<dbReference type="EMBL" id="JZWV01001368">
    <property type="protein sequence ID" value="KJY23763.1"/>
    <property type="molecule type" value="Genomic_DNA"/>
</dbReference>
<comment type="caution">
    <text evidence="2">The sequence shown here is derived from an EMBL/GenBank/DDBJ whole genome shotgun (WGS) entry which is preliminary data.</text>
</comment>
<feature type="signal peptide" evidence="1">
    <location>
        <begin position="1"/>
        <end position="28"/>
    </location>
</feature>